<sequence>MIRWEEPFERAAEKLFERWGRKIYGNKIEKLEAQLKRIQSPKTARESYILAWKQGLEALFFGTVLLSLAVVASVGKPKAEERYQMKRPSYGEGNLETEVEALVEGESERLAVPITVKERQYTQKELSELFAAYEERLPELILGDNKSLDQVRSPLSLPDTLENGAISVSWYLEPSNYMNDQGEFEEEPPEEGSLVELCAILKYQEKEQEYRFFAKLYPREKTSEERLGQRLAEEAAREEERDPTAGEVLLPEEIDGKKIQWMTPGTPIVPLGAALLFVMIWYLLTKDEKKLKEKLEFRRRQMIMDYPMILYKMSMLLGAGMTIQGAFRKIAFHYKETRGNELHYAYEEMLNACYQMEKGTGEAAAYENFGQNCQDLRYIKFGSMLSQNLKKGSKGLSELLMREASLGMEERRNLARRMGEEAGVKLLLPMMLMLVLVMVILIVPSVLAF</sequence>
<dbReference type="InterPro" id="IPR018076">
    <property type="entry name" value="T2SS_GspF_dom"/>
</dbReference>
<feature type="transmembrane region" description="Helical" evidence="6">
    <location>
        <begin position="267"/>
        <end position="284"/>
    </location>
</feature>
<evidence type="ECO:0000313" key="9">
    <source>
        <dbReference type="Proteomes" id="UP000886886"/>
    </source>
</evidence>
<keyword evidence="2" id="KW-1003">Cell membrane</keyword>
<keyword evidence="5 6" id="KW-0472">Membrane</keyword>
<reference evidence="8" key="2">
    <citation type="journal article" date="2021" name="PeerJ">
        <title>Extensive microbial diversity within the chicken gut microbiome revealed by metagenomics and culture.</title>
        <authorList>
            <person name="Gilroy R."/>
            <person name="Ravi A."/>
            <person name="Getino M."/>
            <person name="Pursley I."/>
            <person name="Horton D.L."/>
            <person name="Alikhan N.F."/>
            <person name="Baker D."/>
            <person name="Gharbi K."/>
            <person name="Hall N."/>
            <person name="Watson M."/>
            <person name="Adriaenssens E.M."/>
            <person name="Foster-Nyarko E."/>
            <person name="Jarju S."/>
            <person name="Secka A."/>
            <person name="Antonio M."/>
            <person name="Oren A."/>
            <person name="Chaudhuri R.R."/>
            <person name="La Ragione R."/>
            <person name="Hildebrand F."/>
            <person name="Pallen M.J."/>
        </authorList>
    </citation>
    <scope>NUCLEOTIDE SEQUENCE</scope>
    <source>
        <strain evidence="8">ChiSjej3B21-11622</strain>
    </source>
</reference>
<organism evidence="8 9">
    <name type="scientific">Candidatus Limivivens merdigallinarum</name>
    <dbReference type="NCBI Taxonomy" id="2840859"/>
    <lineage>
        <taxon>Bacteria</taxon>
        <taxon>Bacillati</taxon>
        <taxon>Bacillota</taxon>
        <taxon>Clostridia</taxon>
        <taxon>Lachnospirales</taxon>
        <taxon>Lachnospiraceae</taxon>
        <taxon>Lachnospiraceae incertae sedis</taxon>
        <taxon>Candidatus Limivivens</taxon>
    </lineage>
</organism>
<evidence type="ECO:0000256" key="4">
    <source>
        <dbReference type="ARBA" id="ARBA00022989"/>
    </source>
</evidence>
<keyword evidence="4 6" id="KW-1133">Transmembrane helix</keyword>
<feature type="domain" description="Type II secretion system protein GspF" evidence="7">
    <location>
        <begin position="311"/>
        <end position="444"/>
    </location>
</feature>
<keyword evidence="3 6" id="KW-0812">Transmembrane</keyword>
<protein>
    <submittedName>
        <fullName evidence="8">Type II secretion system F family protein</fullName>
    </submittedName>
</protein>
<feature type="transmembrane region" description="Helical" evidence="6">
    <location>
        <begin position="426"/>
        <end position="447"/>
    </location>
</feature>
<reference evidence="8" key="1">
    <citation type="submission" date="2020-10" db="EMBL/GenBank/DDBJ databases">
        <authorList>
            <person name="Gilroy R."/>
        </authorList>
    </citation>
    <scope>NUCLEOTIDE SEQUENCE</scope>
    <source>
        <strain evidence="8">ChiSjej3B21-11622</strain>
    </source>
</reference>
<dbReference type="EMBL" id="DVFT01000028">
    <property type="protein sequence ID" value="HIQ95340.1"/>
    <property type="molecule type" value="Genomic_DNA"/>
</dbReference>
<gene>
    <name evidence="8" type="ORF">IAB26_02145</name>
</gene>
<evidence type="ECO:0000313" key="8">
    <source>
        <dbReference type="EMBL" id="HIQ95340.1"/>
    </source>
</evidence>
<evidence type="ECO:0000259" key="7">
    <source>
        <dbReference type="Pfam" id="PF00482"/>
    </source>
</evidence>
<evidence type="ECO:0000256" key="3">
    <source>
        <dbReference type="ARBA" id="ARBA00022692"/>
    </source>
</evidence>
<evidence type="ECO:0000256" key="1">
    <source>
        <dbReference type="ARBA" id="ARBA00004651"/>
    </source>
</evidence>
<name>A0A9D0ZV09_9FIRM</name>
<comment type="caution">
    <text evidence="8">The sequence shown here is derived from an EMBL/GenBank/DDBJ whole genome shotgun (WGS) entry which is preliminary data.</text>
</comment>
<dbReference type="GO" id="GO:0005886">
    <property type="term" value="C:plasma membrane"/>
    <property type="evidence" value="ECO:0007669"/>
    <property type="project" value="UniProtKB-SubCell"/>
</dbReference>
<evidence type="ECO:0000256" key="6">
    <source>
        <dbReference type="SAM" id="Phobius"/>
    </source>
</evidence>
<dbReference type="Proteomes" id="UP000886886">
    <property type="component" value="Unassembled WGS sequence"/>
</dbReference>
<evidence type="ECO:0000256" key="2">
    <source>
        <dbReference type="ARBA" id="ARBA00022475"/>
    </source>
</evidence>
<evidence type="ECO:0000256" key="5">
    <source>
        <dbReference type="ARBA" id="ARBA00023136"/>
    </source>
</evidence>
<comment type="subcellular location">
    <subcellularLocation>
        <location evidence="1">Cell membrane</location>
        <topology evidence="1">Multi-pass membrane protein</topology>
    </subcellularLocation>
</comment>
<dbReference type="AlphaFoldDB" id="A0A9D0ZV09"/>
<accession>A0A9D0ZV09</accession>
<proteinExistence type="predicted"/>
<feature type="transmembrane region" description="Helical" evidence="6">
    <location>
        <begin position="309"/>
        <end position="327"/>
    </location>
</feature>
<dbReference type="Pfam" id="PF00482">
    <property type="entry name" value="T2SSF"/>
    <property type="match status" value="1"/>
</dbReference>